<dbReference type="InterPro" id="IPR011006">
    <property type="entry name" value="CheY-like_superfamily"/>
</dbReference>
<evidence type="ECO:0008006" key="4">
    <source>
        <dbReference type="Google" id="ProtNLM"/>
    </source>
</evidence>
<organism evidence="2 3">
    <name type="scientific">Haloarcula rubripromontorii</name>
    <dbReference type="NCBI Taxonomy" id="1705562"/>
    <lineage>
        <taxon>Archaea</taxon>
        <taxon>Methanobacteriati</taxon>
        <taxon>Methanobacteriota</taxon>
        <taxon>Stenosarchaea group</taxon>
        <taxon>Halobacteria</taxon>
        <taxon>Halobacteriales</taxon>
        <taxon>Haloarculaceae</taxon>
        <taxon>Haloarcula</taxon>
    </lineage>
</organism>
<sequence length="115" mass="13010">MTSRLACTHKRDWVLTAVITDHPQDTYDCSISDYETPEMNGLEFRQRGREDALKLPFILYTGKGSEEIAAEAISQVSRTIFGRNRGPSTRCQRTGCKTPSRPAETNYRPRVVTAQ</sequence>
<evidence type="ECO:0000313" key="2">
    <source>
        <dbReference type="EMBL" id="KOX92200.1"/>
    </source>
</evidence>
<keyword evidence="3" id="KW-1185">Reference proteome</keyword>
<comment type="caution">
    <text evidence="2">The sequence shown here is derived from an EMBL/GenBank/DDBJ whole genome shotgun (WGS) entry which is preliminary data.</text>
</comment>
<dbReference type="EMBL" id="LIUF01000004">
    <property type="protein sequence ID" value="KOX92200.1"/>
    <property type="molecule type" value="Genomic_DNA"/>
</dbReference>
<dbReference type="PATRIC" id="fig|1705562.3.peg.3087"/>
<name>A0A0N0BNB0_9EURY</name>
<evidence type="ECO:0000313" key="3">
    <source>
        <dbReference type="Proteomes" id="UP000037729"/>
    </source>
</evidence>
<protein>
    <recommendedName>
        <fullName evidence="4">Response regulatory domain-containing protein</fullName>
    </recommendedName>
</protein>
<dbReference type="Proteomes" id="UP000037729">
    <property type="component" value="Unassembled WGS sequence"/>
</dbReference>
<accession>A0A0N0BNB0</accession>
<feature type="region of interest" description="Disordered" evidence="1">
    <location>
        <begin position="83"/>
        <end position="115"/>
    </location>
</feature>
<dbReference type="Gene3D" id="3.40.50.2300">
    <property type="match status" value="1"/>
</dbReference>
<proteinExistence type="predicted"/>
<dbReference type="AlphaFoldDB" id="A0A0N0BNB0"/>
<feature type="compositionally biased region" description="Polar residues" evidence="1">
    <location>
        <begin position="86"/>
        <end position="97"/>
    </location>
</feature>
<reference evidence="2 3" key="1">
    <citation type="submission" date="2015-08" db="EMBL/GenBank/DDBJ databases">
        <title>Genomes of Isolates from Cabo Rojo, PR.</title>
        <authorList>
            <person name="Sanchez-Nieves R.L."/>
            <person name="Montalvo-Rodriguez R."/>
        </authorList>
    </citation>
    <scope>NUCLEOTIDE SEQUENCE [LARGE SCALE GENOMIC DNA]</scope>
    <source>
        <strain evidence="2 3">SL3</strain>
    </source>
</reference>
<dbReference type="STRING" id="1705562.AMS69_12535"/>
<gene>
    <name evidence="2" type="ORF">AMS69_12535</name>
</gene>
<dbReference type="CDD" id="cd00156">
    <property type="entry name" value="REC"/>
    <property type="match status" value="1"/>
</dbReference>
<evidence type="ECO:0000256" key="1">
    <source>
        <dbReference type="SAM" id="MobiDB-lite"/>
    </source>
</evidence>
<dbReference type="SUPFAM" id="SSF52172">
    <property type="entry name" value="CheY-like"/>
    <property type="match status" value="1"/>
</dbReference>